<accession>A0ABT3TWP7</accession>
<dbReference type="EMBL" id="JAPHNL010000124">
    <property type="protein sequence ID" value="MCX3060807.1"/>
    <property type="molecule type" value="Genomic_DNA"/>
</dbReference>
<sequence length="172" mass="18929">MNTAVSRYYHLDVDVTPERAGQVSRILAAHLRLWNLESLVRPVCHGAELLLHAIDEHATGTKAAIEMWWTGRHHITAVEHQDRGPLLDEGWQDCLARIAALSDGWGHCTQDTEDGGEVIWFSRRVGTEVPVPLSPAVPALPARAALRVPRGERPVPALVAVDTPPDALDEPR</sequence>
<protein>
    <submittedName>
        <fullName evidence="1">Pep a2</fullName>
    </submittedName>
</protein>
<dbReference type="Proteomes" id="UP001163064">
    <property type="component" value="Unassembled WGS sequence"/>
</dbReference>
<gene>
    <name evidence="1" type="ORF">OFY01_13750</name>
</gene>
<comment type="caution">
    <text evidence="1">The sequence shown here is derived from an EMBL/GenBank/DDBJ whole genome shotgun (WGS) entry which is preliminary data.</text>
</comment>
<reference evidence="1" key="1">
    <citation type="submission" date="2022-10" db="EMBL/GenBank/DDBJ databases">
        <title>Streptomyces beihaiensis sp. nov., a chitin degrading actinobacterium, isolated from shrimp pond soil.</title>
        <authorList>
            <person name="Xie J."/>
            <person name="Shen N."/>
        </authorList>
    </citation>
    <scope>NUCLEOTIDE SEQUENCE</scope>
    <source>
        <strain evidence="1">GXMU-J5</strain>
    </source>
</reference>
<dbReference type="RefSeq" id="WP_266599673.1">
    <property type="nucleotide sequence ID" value="NZ_JAPHNL010000124.1"/>
</dbReference>
<name>A0ABT3TWP7_9ACTN</name>
<organism evidence="1 2">
    <name type="scientific">Streptomyces beihaiensis</name>
    <dbReference type="NCBI Taxonomy" id="2984495"/>
    <lineage>
        <taxon>Bacteria</taxon>
        <taxon>Bacillati</taxon>
        <taxon>Actinomycetota</taxon>
        <taxon>Actinomycetes</taxon>
        <taxon>Kitasatosporales</taxon>
        <taxon>Streptomycetaceae</taxon>
        <taxon>Streptomyces</taxon>
    </lineage>
</organism>
<proteinExistence type="predicted"/>
<evidence type="ECO:0000313" key="2">
    <source>
        <dbReference type="Proteomes" id="UP001163064"/>
    </source>
</evidence>
<keyword evidence="2" id="KW-1185">Reference proteome</keyword>
<evidence type="ECO:0000313" key="1">
    <source>
        <dbReference type="EMBL" id="MCX3060807.1"/>
    </source>
</evidence>